<dbReference type="PANTHER" id="PTHR22916:SF3">
    <property type="entry name" value="UDP-GLCNAC:BETAGAL BETA-1,3-N-ACETYLGLUCOSAMINYLTRANSFERASE-LIKE PROTEIN 1"/>
    <property type="match status" value="1"/>
</dbReference>
<dbReference type="Proteomes" id="UP000885830">
    <property type="component" value="Unassembled WGS sequence"/>
</dbReference>
<dbReference type="AlphaFoldDB" id="A0A7C5QX19"/>
<protein>
    <submittedName>
        <fullName evidence="2">Glycosyltransferase family 2 protein</fullName>
    </submittedName>
</protein>
<dbReference type="SUPFAM" id="SSF53448">
    <property type="entry name" value="Nucleotide-diphospho-sugar transferases"/>
    <property type="match status" value="1"/>
</dbReference>
<feature type="domain" description="Glycosyltransferase 2-like" evidence="1">
    <location>
        <begin position="10"/>
        <end position="96"/>
    </location>
</feature>
<dbReference type="CDD" id="cd00761">
    <property type="entry name" value="Glyco_tranf_GTA_type"/>
    <property type="match status" value="1"/>
</dbReference>
<dbReference type="Gene3D" id="3.90.550.10">
    <property type="entry name" value="Spore Coat Polysaccharide Biosynthesis Protein SpsA, Chain A"/>
    <property type="match status" value="1"/>
</dbReference>
<dbReference type="InterPro" id="IPR029044">
    <property type="entry name" value="Nucleotide-diphossugar_trans"/>
</dbReference>
<reference evidence="2" key="1">
    <citation type="journal article" date="2020" name="mSystems">
        <title>Genome- and Community-Level Interaction Insights into Carbon Utilization and Element Cycling Functions of Hydrothermarchaeota in Hydrothermal Sediment.</title>
        <authorList>
            <person name="Zhou Z."/>
            <person name="Liu Y."/>
            <person name="Xu W."/>
            <person name="Pan J."/>
            <person name="Luo Z.H."/>
            <person name="Li M."/>
        </authorList>
    </citation>
    <scope>NUCLEOTIDE SEQUENCE [LARGE SCALE GENOMIC DNA]</scope>
    <source>
        <strain evidence="2">HyVt-485</strain>
    </source>
</reference>
<organism evidence="2">
    <name type="scientific">Hellea balneolensis</name>
    <dbReference type="NCBI Taxonomy" id="287478"/>
    <lineage>
        <taxon>Bacteria</taxon>
        <taxon>Pseudomonadati</taxon>
        <taxon>Pseudomonadota</taxon>
        <taxon>Alphaproteobacteria</taxon>
        <taxon>Maricaulales</taxon>
        <taxon>Robiginitomaculaceae</taxon>
        <taxon>Hellea</taxon>
    </lineage>
</organism>
<dbReference type="PANTHER" id="PTHR22916">
    <property type="entry name" value="GLYCOSYLTRANSFERASE"/>
    <property type="match status" value="1"/>
</dbReference>
<proteinExistence type="predicted"/>
<comment type="caution">
    <text evidence="2">The sequence shown here is derived from an EMBL/GenBank/DDBJ whole genome shotgun (WGS) entry which is preliminary data.</text>
</comment>
<dbReference type="EMBL" id="DRMJ01000438">
    <property type="protein sequence ID" value="HHL43622.1"/>
    <property type="molecule type" value="Genomic_DNA"/>
</dbReference>
<dbReference type="GO" id="GO:0016758">
    <property type="term" value="F:hexosyltransferase activity"/>
    <property type="evidence" value="ECO:0007669"/>
    <property type="project" value="UniProtKB-ARBA"/>
</dbReference>
<name>A0A7C5QX19_9PROT</name>
<dbReference type="Pfam" id="PF00535">
    <property type="entry name" value="Glycos_transf_2"/>
    <property type="match status" value="1"/>
</dbReference>
<gene>
    <name evidence="2" type="ORF">ENJ42_08395</name>
</gene>
<evidence type="ECO:0000259" key="1">
    <source>
        <dbReference type="Pfam" id="PF00535"/>
    </source>
</evidence>
<sequence>MPVPSSPIFSVVIIAYNMAREIPRTVASFLHTYQDGLAQNEIEIIVMENGSTHKVPQSIIDNWPENVRYIQVKNPHPSPAYALNEGAKLAKGLWICPVIDGARMVTPGLFKRAKELMRISDNPVIATLGLHLGDKVQQINVEHGYNQDVEDQLLQSINWPQNPYKLFDIASLGGSAAGAWFTPIAESNVLIMKKSHYESLGGFDEAFDIPGGGLVNLDFFKRAIEHPTSQYFLLLGEASFHQYHGGVTTSRAVGKPSVEDKSKTTWQVYTEQYEHIRGEPYTTSKILPELYGQLGPHTRRIALQALQTIEKQNLANRKSSC</sequence>
<dbReference type="InterPro" id="IPR001173">
    <property type="entry name" value="Glyco_trans_2-like"/>
</dbReference>
<accession>A0A7C5QX19</accession>
<evidence type="ECO:0000313" key="2">
    <source>
        <dbReference type="EMBL" id="HHL43622.1"/>
    </source>
</evidence>